<protein>
    <recommendedName>
        <fullName evidence="4">ABC transporter permease</fullName>
    </recommendedName>
</protein>
<proteinExistence type="predicted"/>
<feature type="transmembrane region" description="Helical" evidence="1">
    <location>
        <begin position="117"/>
        <end position="140"/>
    </location>
</feature>
<comment type="caution">
    <text evidence="2">The sequence shown here is derived from an EMBL/GenBank/DDBJ whole genome shotgun (WGS) entry which is preliminary data.</text>
</comment>
<keyword evidence="1" id="KW-0812">Transmembrane</keyword>
<evidence type="ECO:0000256" key="1">
    <source>
        <dbReference type="SAM" id="Phobius"/>
    </source>
</evidence>
<dbReference type="Proteomes" id="UP001230807">
    <property type="component" value="Unassembled WGS sequence"/>
</dbReference>
<evidence type="ECO:0000313" key="3">
    <source>
        <dbReference type="Proteomes" id="UP001230807"/>
    </source>
</evidence>
<organism evidence="2 3">
    <name type="scientific">Exiguobacterium mexicanum</name>
    <dbReference type="NCBI Taxonomy" id="340146"/>
    <lineage>
        <taxon>Bacteria</taxon>
        <taxon>Bacillati</taxon>
        <taxon>Bacillota</taxon>
        <taxon>Bacilli</taxon>
        <taxon>Bacillales</taxon>
        <taxon>Bacillales Family XII. Incertae Sedis</taxon>
        <taxon>Exiguobacterium</taxon>
    </lineage>
</organism>
<feature type="transmembrane region" description="Helical" evidence="1">
    <location>
        <begin position="152"/>
        <end position="173"/>
    </location>
</feature>
<sequence>MKLAIFKQEWKESWRNKRLIWVPISLMLLAAMQPLTLYFLPDILASGGNLPDGAVIEIPTPSPEEVLMSASEQLRQIGLLVVLLSAMHTFSHERSLGTLAWLKSLKIPGTRIVLSKWGHYSLLAVVAIGLAQLSAAYYTIVLFDSFDVTDFLIATGLLMLHFVVQLSIFFLFAALLESGLVALVITLALHFIMSLLIGWLEWDWMPWRLGSLSAEVLMGEGLLVWPIISSVLLIGVTLFVASKRLLFISRSS</sequence>
<evidence type="ECO:0000313" key="2">
    <source>
        <dbReference type="EMBL" id="MDL5376487.1"/>
    </source>
</evidence>
<gene>
    <name evidence="2" type="ORF">QR695_05650</name>
</gene>
<feature type="transmembrane region" description="Helical" evidence="1">
    <location>
        <begin position="180"/>
        <end position="202"/>
    </location>
</feature>
<name>A0ABT7MMR0_9BACL</name>
<evidence type="ECO:0008006" key="4">
    <source>
        <dbReference type="Google" id="ProtNLM"/>
    </source>
</evidence>
<dbReference type="RefSeq" id="WP_214832132.1">
    <property type="nucleotide sequence ID" value="NZ_CP183077.1"/>
</dbReference>
<keyword evidence="1" id="KW-0472">Membrane</keyword>
<dbReference type="EMBL" id="JASWER010000003">
    <property type="protein sequence ID" value="MDL5376487.1"/>
    <property type="molecule type" value="Genomic_DNA"/>
</dbReference>
<keyword evidence="3" id="KW-1185">Reference proteome</keyword>
<feature type="transmembrane region" description="Helical" evidence="1">
    <location>
        <begin position="222"/>
        <end position="241"/>
    </location>
</feature>
<keyword evidence="1" id="KW-1133">Transmembrane helix</keyword>
<reference evidence="2 3" key="1">
    <citation type="submission" date="2023-06" db="EMBL/GenBank/DDBJ databases">
        <title>Influencing factors and mechanism of Cr(VI) reduction by facultative anaerobic Exiguobacterium sp. PY14.</title>
        <authorList>
            <person name="Zou L."/>
        </authorList>
    </citation>
    <scope>NUCLEOTIDE SEQUENCE [LARGE SCALE GENOMIC DNA]</scope>
    <source>
        <strain evidence="2 3">PY14</strain>
    </source>
</reference>
<accession>A0ABT7MMR0</accession>
<feature type="transmembrane region" description="Helical" evidence="1">
    <location>
        <begin position="20"/>
        <end position="40"/>
    </location>
</feature>
<feature type="transmembrane region" description="Helical" evidence="1">
    <location>
        <begin position="77"/>
        <end position="96"/>
    </location>
</feature>